<feature type="compositionally biased region" description="Basic residues" evidence="1">
    <location>
        <begin position="172"/>
        <end position="181"/>
    </location>
</feature>
<evidence type="ECO:0000313" key="3">
    <source>
        <dbReference type="Proteomes" id="UP000596661"/>
    </source>
</evidence>
<evidence type="ECO:0000313" key="2">
    <source>
        <dbReference type="EnsemblPlants" id="cds.evm.model.01.856"/>
    </source>
</evidence>
<feature type="compositionally biased region" description="Basic residues" evidence="1">
    <location>
        <begin position="142"/>
        <end position="153"/>
    </location>
</feature>
<dbReference type="AlphaFoldDB" id="A0A803NR41"/>
<feature type="compositionally biased region" description="Basic and acidic residues" evidence="1">
    <location>
        <begin position="96"/>
        <end position="108"/>
    </location>
</feature>
<protein>
    <submittedName>
        <fullName evidence="2">Uncharacterized protein</fullName>
    </submittedName>
</protein>
<feature type="compositionally biased region" description="Basic residues" evidence="1">
    <location>
        <begin position="44"/>
        <end position="56"/>
    </location>
</feature>
<dbReference type="EMBL" id="UZAU01000018">
    <property type="status" value="NOT_ANNOTATED_CDS"/>
    <property type="molecule type" value="Genomic_DNA"/>
</dbReference>
<reference evidence="2" key="1">
    <citation type="submission" date="2018-11" db="EMBL/GenBank/DDBJ databases">
        <authorList>
            <person name="Grassa J C."/>
        </authorList>
    </citation>
    <scope>NUCLEOTIDE SEQUENCE [LARGE SCALE GENOMIC DNA]</scope>
</reference>
<reference evidence="2" key="2">
    <citation type="submission" date="2021-03" db="UniProtKB">
        <authorList>
            <consortium name="EnsemblPlants"/>
        </authorList>
    </citation>
    <scope>IDENTIFICATION</scope>
</reference>
<feature type="compositionally biased region" description="Acidic residues" evidence="1">
    <location>
        <begin position="83"/>
        <end position="95"/>
    </location>
</feature>
<feature type="compositionally biased region" description="Basic and acidic residues" evidence="1">
    <location>
        <begin position="184"/>
        <end position="199"/>
    </location>
</feature>
<accession>A0A803NR41</accession>
<feature type="compositionally biased region" description="Basic and acidic residues" evidence="1">
    <location>
        <begin position="68"/>
        <end position="82"/>
    </location>
</feature>
<feature type="region of interest" description="Disordered" evidence="1">
    <location>
        <begin position="1"/>
        <end position="207"/>
    </location>
</feature>
<evidence type="ECO:0000256" key="1">
    <source>
        <dbReference type="SAM" id="MobiDB-lite"/>
    </source>
</evidence>
<dbReference type="EnsemblPlants" id="evm.model.01.856">
    <property type="protein sequence ID" value="cds.evm.model.01.856"/>
    <property type="gene ID" value="evm.TU.01.856"/>
</dbReference>
<sequence>MGPNDKNWAEPNTNLAFRKSNHTSCSGELPPRTGAVEDPNKAINCHKKDHTSKKPIPKNLMAEDDELRENYSDDVRDDHQDSLEDDHQEMLEDDHQDMLADGDAKKEGDLDETDHVVTMARKNNTIGKTNPKNLETYDSHKDKGKVKVGKTSKKATQAQQRKKSKSSSQPQMKKKRNHAYRQGHQTDSKGRVAQKDKSYPKAKNPTAWKDINYCDDVEEVCLPSDNKSGSLSMNDLWRKLNAKKEKVRLRKPNFTGTA</sequence>
<organism evidence="2 3">
    <name type="scientific">Cannabis sativa</name>
    <name type="common">Hemp</name>
    <name type="synonym">Marijuana</name>
    <dbReference type="NCBI Taxonomy" id="3483"/>
    <lineage>
        <taxon>Eukaryota</taxon>
        <taxon>Viridiplantae</taxon>
        <taxon>Streptophyta</taxon>
        <taxon>Embryophyta</taxon>
        <taxon>Tracheophyta</taxon>
        <taxon>Spermatophyta</taxon>
        <taxon>Magnoliopsida</taxon>
        <taxon>eudicotyledons</taxon>
        <taxon>Gunneridae</taxon>
        <taxon>Pentapetalae</taxon>
        <taxon>rosids</taxon>
        <taxon>fabids</taxon>
        <taxon>Rosales</taxon>
        <taxon>Cannabaceae</taxon>
        <taxon>Cannabis</taxon>
    </lineage>
</organism>
<proteinExistence type="predicted"/>
<dbReference type="Proteomes" id="UP000596661">
    <property type="component" value="Chromosome 1"/>
</dbReference>
<keyword evidence="3" id="KW-1185">Reference proteome</keyword>
<name>A0A803NR41_CANSA</name>
<dbReference type="Gramene" id="evm.model.01.856">
    <property type="protein sequence ID" value="cds.evm.model.01.856"/>
    <property type="gene ID" value="evm.TU.01.856"/>
</dbReference>
<feature type="compositionally biased region" description="Polar residues" evidence="1">
    <location>
        <begin position="121"/>
        <end position="133"/>
    </location>
</feature>